<reference evidence="8" key="1">
    <citation type="journal article" date="2014" name="Int. J. Syst. Evol. Microbiol.">
        <title>Complete genome sequence of Corynebacterium casei LMG S-19264T (=DSM 44701T), isolated from a smear-ripened cheese.</title>
        <authorList>
            <consortium name="US DOE Joint Genome Institute (JGI-PGF)"/>
            <person name="Walter F."/>
            <person name="Albersmeier A."/>
            <person name="Kalinowski J."/>
            <person name="Ruckert C."/>
        </authorList>
    </citation>
    <scope>NUCLEOTIDE SEQUENCE</scope>
    <source>
        <strain evidence="8">CGMCC 1.15320</strain>
    </source>
</reference>
<dbReference type="PROSITE" id="PS50076">
    <property type="entry name" value="DNAJ_2"/>
    <property type="match status" value="1"/>
</dbReference>
<dbReference type="CDD" id="cd06257">
    <property type="entry name" value="DnaJ"/>
    <property type="match status" value="1"/>
</dbReference>
<evidence type="ECO:0000256" key="5">
    <source>
        <dbReference type="ARBA" id="ARBA00038105"/>
    </source>
</evidence>
<dbReference type="AlphaFoldDB" id="A0A916VZD3"/>
<evidence type="ECO:0000256" key="3">
    <source>
        <dbReference type="ARBA" id="ARBA00022989"/>
    </source>
</evidence>
<evidence type="ECO:0000313" key="9">
    <source>
        <dbReference type="Proteomes" id="UP000636264"/>
    </source>
</evidence>
<protein>
    <submittedName>
        <fullName evidence="8">Molecular chaperone DnaJ</fullName>
    </submittedName>
</protein>
<accession>A0A916VZD3</accession>
<dbReference type="GO" id="GO:0016020">
    <property type="term" value="C:membrane"/>
    <property type="evidence" value="ECO:0007669"/>
    <property type="project" value="UniProtKB-SubCell"/>
</dbReference>
<keyword evidence="3 6" id="KW-1133">Transmembrane helix</keyword>
<evidence type="ECO:0000256" key="4">
    <source>
        <dbReference type="ARBA" id="ARBA00023136"/>
    </source>
</evidence>
<dbReference type="PANTHER" id="PTHR12763">
    <property type="match status" value="1"/>
</dbReference>
<name>A0A916VZD3_9HYPH</name>
<feature type="transmembrane region" description="Helical" evidence="6">
    <location>
        <begin position="44"/>
        <end position="68"/>
    </location>
</feature>
<dbReference type="Proteomes" id="UP000636264">
    <property type="component" value="Unassembled WGS sequence"/>
</dbReference>
<dbReference type="InterPro" id="IPR001623">
    <property type="entry name" value="DnaJ_domain"/>
</dbReference>
<organism evidence="8 9">
    <name type="scientific">Nitratireductor aestuarii</name>
    <dbReference type="NCBI Taxonomy" id="1735103"/>
    <lineage>
        <taxon>Bacteria</taxon>
        <taxon>Pseudomonadati</taxon>
        <taxon>Pseudomonadota</taxon>
        <taxon>Alphaproteobacteria</taxon>
        <taxon>Hyphomicrobiales</taxon>
        <taxon>Phyllobacteriaceae</taxon>
        <taxon>Nitratireductor</taxon>
    </lineage>
</organism>
<comment type="caution">
    <text evidence="8">The sequence shown here is derived from an EMBL/GenBank/DDBJ whole genome shotgun (WGS) entry which is preliminary data.</text>
</comment>
<evidence type="ECO:0000259" key="7">
    <source>
        <dbReference type="PROSITE" id="PS50076"/>
    </source>
</evidence>
<dbReference type="SMART" id="SM00271">
    <property type="entry name" value="DnaJ"/>
    <property type="match status" value="1"/>
</dbReference>
<feature type="domain" description="J" evidence="7">
    <location>
        <begin position="178"/>
        <end position="231"/>
    </location>
</feature>
<reference evidence="8" key="2">
    <citation type="submission" date="2020-09" db="EMBL/GenBank/DDBJ databases">
        <authorList>
            <person name="Sun Q."/>
            <person name="Zhou Y."/>
        </authorList>
    </citation>
    <scope>NUCLEOTIDE SEQUENCE</scope>
    <source>
        <strain evidence="8">CGMCC 1.15320</strain>
    </source>
</reference>
<evidence type="ECO:0000313" key="8">
    <source>
        <dbReference type="EMBL" id="GGA54205.1"/>
    </source>
</evidence>
<evidence type="ECO:0000256" key="2">
    <source>
        <dbReference type="ARBA" id="ARBA00022692"/>
    </source>
</evidence>
<dbReference type="Gene3D" id="1.10.287.110">
    <property type="entry name" value="DnaJ domain"/>
    <property type="match status" value="1"/>
</dbReference>
<comment type="similarity">
    <text evidence="5">Belongs to the TIM14 family.</text>
</comment>
<dbReference type="InterPro" id="IPR036869">
    <property type="entry name" value="J_dom_sf"/>
</dbReference>
<dbReference type="SUPFAM" id="SSF46565">
    <property type="entry name" value="Chaperone J-domain"/>
    <property type="match status" value="1"/>
</dbReference>
<evidence type="ECO:0000256" key="1">
    <source>
        <dbReference type="ARBA" id="ARBA00004167"/>
    </source>
</evidence>
<keyword evidence="9" id="KW-1185">Reference proteome</keyword>
<dbReference type="PANTHER" id="PTHR12763:SF28">
    <property type="entry name" value="GEO10507P1-RELATED"/>
    <property type="match status" value="1"/>
</dbReference>
<dbReference type="RefSeq" id="WP_188719324.1">
    <property type="nucleotide sequence ID" value="NZ_BMIF01000001.1"/>
</dbReference>
<keyword evidence="4 6" id="KW-0472">Membrane</keyword>
<proteinExistence type="inferred from homology"/>
<gene>
    <name evidence="8" type="ORF">GCM10011385_04730</name>
</gene>
<keyword evidence="2 6" id="KW-0812">Transmembrane</keyword>
<dbReference type="FunFam" id="1.10.287.110:FF:000001">
    <property type="entry name" value="Import inner membrane translocase subunit tim14"/>
    <property type="match status" value="1"/>
</dbReference>
<evidence type="ECO:0000256" key="6">
    <source>
        <dbReference type="SAM" id="Phobius"/>
    </source>
</evidence>
<dbReference type="EMBL" id="BMIF01000001">
    <property type="protein sequence ID" value="GGA54205.1"/>
    <property type="molecule type" value="Genomic_DNA"/>
</dbReference>
<sequence>MTIAVPIVLALLLAGASVYAFLRASPAAIATVLRWAGPIVLGLFGLLLLLFGRAGLGGMLISGALGWAGRNRYTARAKPTPGQRSRVQSSMLEMELDHDSGELEGRVLAGHFQGRQLADLSLDDLIALHGECRGDEDSVRLLETYLDGRFAGWRDRVDANGSAGQGSPGRSGGMTEQEAYEILGLEAGASATQIREAHRRLMQRVHPDVGGSSFLAARINEAKDVLLSKHG</sequence>
<comment type="subcellular location">
    <subcellularLocation>
        <location evidence="1">Membrane</location>
        <topology evidence="1">Single-pass membrane protein</topology>
    </subcellularLocation>
</comment>
<dbReference type="Pfam" id="PF00226">
    <property type="entry name" value="DnaJ"/>
    <property type="match status" value="1"/>
</dbReference>